<feature type="coiled-coil region" evidence="1">
    <location>
        <begin position="3"/>
        <end position="44"/>
    </location>
</feature>
<name>A0AAU9IX59_9CILI</name>
<evidence type="ECO:0000256" key="2">
    <source>
        <dbReference type="SAM" id="MobiDB-lite"/>
    </source>
</evidence>
<dbReference type="Proteomes" id="UP001162131">
    <property type="component" value="Unassembled WGS sequence"/>
</dbReference>
<gene>
    <name evidence="4" type="ORF">BSTOLATCC_MIC14572</name>
</gene>
<evidence type="ECO:0000256" key="1">
    <source>
        <dbReference type="SAM" id="Coils"/>
    </source>
</evidence>
<comment type="caution">
    <text evidence="4">The sequence shown here is derived from an EMBL/GenBank/DDBJ whole genome shotgun (WGS) entry which is preliminary data.</text>
</comment>
<dbReference type="InterPro" id="IPR056515">
    <property type="entry name" value="INO80E_N"/>
</dbReference>
<reference evidence="4" key="1">
    <citation type="submission" date="2021-09" db="EMBL/GenBank/DDBJ databases">
        <authorList>
            <consortium name="AG Swart"/>
            <person name="Singh M."/>
            <person name="Singh A."/>
            <person name="Seah K."/>
            <person name="Emmerich C."/>
        </authorList>
    </citation>
    <scope>NUCLEOTIDE SEQUENCE</scope>
    <source>
        <strain evidence="4">ATCC30299</strain>
    </source>
</reference>
<protein>
    <recommendedName>
        <fullName evidence="3">INO80 complex subunit E N-terminal domain-containing protein</fullName>
    </recommendedName>
</protein>
<proteinExistence type="predicted"/>
<keyword evidence="5" id="KW-1185">Reference proteome</keyword>
<feature type="region of interest" description="Disordered" evidence="2">
    <location>
        <begin position="58"/>
        <end position="87"/>
    </location>
</feature>
<dbReference type="EMBL" id="CAJZBQ010000014">
    <property type="protein sequence ID" value="CAG9315825.1"/>
    <property type="molecule type" value="Genomic_DNA"/>
</dbReference>
<feature type="compositionally biased region" description="Basic and acidic residues" evidence="2">
    <location>
        <begin position="60"/>
        <end position="87"/>
    </location>
</feature>
<accession>A0AAU9IX59</accession>
<evidence type="ECO:0000313" key="4">
    <source>
        <dbReference type="EMBL" id="CAG9315825.1"/>
    </source>
</evidence>
<keyword evidence="1" id="KW-0175">Coiled coil</keyword>
<evidence type="ECO:0000259" key="3">
    <source>
        <dbReference type="Pfam" id="PF24237"/>
    </source>
</evidence>
<dbReference type="Pfam" id="PF24237">
    <property type="entry name" value="INO80E"/>
    <property type="match status" value="1"/>
</dbReference>
<dbReference type="AlphaFoldDB" id="A0AAU9IX59"/>
<organism evidence="4 5">
    <name type="scientific">Blepharisma stoltei</name>
    <dbReference type="NCBI Taxonomy" id="1481888"/>
    <lineage>
        <taxon>Eukaryota</taxon>
        <taxon>Sar</taxon>
        <taxon>Alveolata</taxon>
        <taxon>Ciliophora</taxon>
        <taxon>Postciliodesmatophora</taxon>
        <taxon>Heterotrichea</taxon>
        <taxon>Heterotrichida</taxon>
        <taxon>Blepharismidae</taxon>
        <taxon>Blepharisma</taxon>
    </lineage>
</organism>
<sequence length="87" mass="10170">MEEENYKEKYKALKKKFKALQSENQKVQAQLELANRTGKAIQRERNFLVEKLASSIKKNPLRDRPSKRQKIATDEVPVKTEENKANP</sequence>
<evidence type="ECO:0000313" key="5">
    <source>
        <dbReference type="Proteomes" id="UP001162131"/>
    </source>
</evidence>
<feature type="domain" description="INO80 complex subunit E N-terminal" evidence="3">
    <location>
        <begin position="5"/>
        <end position="52"/>
    </location>
</feature>